<dbReference type="GO" id="GO:0005886">
    <property type="term" value="C:plasma membrane"/>
    <property type="evidence" value="ECO:0007669"/>
    <property type="project" value="TreeGrafter"/>
</dbReference>
<evidence type="ECO:0000256" key="4">
    <source>
        <dbReference type="ARBA" id="ARBA00022989"/>
    </source>
</evidence>
<comment type="similarity">
    <text evidence="2">Belongs to the purine-cytosine permease (2.A.39) family.</text>
</comment>
<name>A0A084B8L0_STACB</name>
<evidence type="ECO:0000256" key="6">
    <source>
        <dbReference type="SAM" id="Phobius"/>
    </source>
</evidence>
<feature type="transmembrane region" description="Helical" evidence="6">
    <location>
        <begin position="479"/>
        <end position="502"/>
    </location>
</feature>
<feature type="transmembrane region" description="Helical" evidence="6">
    <location>
        <begin position="174"/>
        <end position="192"/>
    </location>
</feature>
<feature type="transmembrane region" description="Helical" evidence="6">
    <location>
        <begin position="365"/>
        <end position="382"/>
    </location>
</feature>
<keyword evidence="3 6" id="KW-0812">Transmembrane</keyword>
<dbReference type="InterPro" id="IPR001248">
    <property type="entry name" value="Pur-cyt_permease"/>
</dbReference>
<dbReference type="OrthoDB" id="2018619at2759"/>
<feature type="transmembrane region" description="Helical" evidence="6">
    <location>
        <begin position="49"/>
        <end position="71"/>
    </location>
</feature>
<feature type="transmembrane region" description="Helical" evidence="6">
    <location>
        <begin position="449"/>
        <end position="467"/>
    </location>
</feature>
<dbReference type="AlphaFoldDB" id="A0A084B8L0"/>
<feature type="transmembrane region" description="Helical" evidence="6">
    <location>
        <begin position="394"/>
        <end position="419"/>
    </location>
</feature>
<feature type="transmembrane region" description="Helical" evidence="6">
    <location>
        <begin position="121"/>
        <end position="154"/>
    </location>
</feature>
<keyword evidence="5 6" id="KW-0472">Membrane</keyword>
<dbReference type="Proteomes" id="UP000028045">
    <property type="component" value="Unassembled WGS sequence"/>
</dbReference>
<feature type="transmembrane region" description="Helical" evidence="6">
    <location>
        <begin position="280"/>
        <end position="301"/>
    </location>
</feature>
<keyword evidence="8" id="KW-1185">Reference proteome</keyword>
<feature type="transmembrane region" description="Helical" evidence="6">
    <location>
        <begin position="199"/>
        <end position="220"/>
    </location>
</feature>
<feature type="transmembrane region" description="Helical" evidence="6">
    <location>
        <begin position="240"/>
        <end position="259"/>
    </location>
</feature>
<organism evidence="7 8">
    <name type="scientific">Stachybotrys chartarum (strain CBS 109288 / IBT 7711)</name>
    <name type="common">Toxic black mold</name>
    <name type="synonym">Stilbospora chartarum</name>
    <dbReference type="NCBI Taxonomy" id="1280523"/>
    <lineage>
        <taxon>Eukaryota</taxon>
        <taxon>Fungi</taxon>
        <taxon>Dikarya</taxon>
        <taxon>Ascomycota</taxon>
        <taxon>Pezizomycotina</taxon>
        <taxon>Sordariomycetes</taxon>
        <taxon>Hypocreomycetidae</taxon>
        <taxon>Hypocreales</taxon>
        <taxon>Stachybotryaceae</taxon>
        <taxon>Stachybotrys</taxon>
    </lineage>
</organism>
<dbReference type="PANTHER" id="PTHR30618:SF15">
    <property type="entry name" value="NICOTINAMIDE RIBOSIDE TRANSPORTER 1-RELATED"/>
    <property type="match status" value="1"/>
</dbReference>
<sequence>MALFKLKPRLPRTFKSLSVNDGVKNGKWANHDVLPVPVDKLTLGWKAFFGYWCAVGFNTTTWSLCSSNLAAGLDAGGAIGGIFVGTVLAFFVAVVCGEPGLRYHLGFPMMSRATFGMYGSWFVILLKCFVNVVFFGFQSYWGGLAAAVVLSSIFPTFQNLRNTLPESAAITTKQLIGFVCYILVFTPMMFIHPSKLQPFLYCSQILVNITMASLFIWAMASNGGATFLPPAVDIDSSTRSFLILRAMSSVAGSWTGACIRQSDWTRMATSRRAVILNQGATGIIAATVCALLGIATTSAVANMYGTPIWNPISLLLFLQENNYDATTRAGTFFAGVGFFFSQVTINLVQNSVSCGMDLAALAPRWIDVTRGSLIMCLIGYLIQPWRFVNTPGIFISVLVSFGMFVAPLAGINFVDFWVVRRLNWKVPDLYKGGTESIYWYTWGLNWRAFFSWTMVVWPCLPGFIAAMSGSEVSVGWQRVFTLSWVVGFCGGALVYYVITLIFPPPGAPYVKELLVTEVSEAVHGSDEEVAVGSVIMEKK</sequence>
<keyword evidence="4 6" id="KW-1133">Transmembrane helix</keyword>
<evidence type="ECO:0000256" key="3">
    <source>
        <dbReference type="ARBA" id="ARBA00022692"/>
    </source>
</evidence>
<dbReference type="GO" id="GO:0015205">
    <property type="term" value="F:nucleobase transmembrane transporter activity"/>
    <property type="evidence" value="ECO:0007669"/>
    <property type="project" value="TreeGrafter"/>
</dbReference>
<dbReference type="InterPro" id="IPR045225">
    <property type="entry name" value="Uracil/uridine/allantoin_perm"/>
</dbReference>
<dbReference type="EMBL" id="KL647710">
    <property type="protein sequence ID" value="KEY73889.1"/>
    <property type="molecule type" value="Genomic_DNA"/>
</dbReference>
<protein>
    <recommendedName>
        <fullName evidence="9">Uracil permease</fullName>
    </recommendedName>
</protein>
<dbReference type="PANTHER" id="PTHR30618">
    <property type="entry name" value="NCS1 FAMILY PURINE/PYRIMIDINE TRANSPORTER"/>
    <property type="match status" value="1"/>
</dbReference>
<reference evidence="7 8" key="1">
    <citation type="journal article" date="2014" name="BMC Genomics">
        <title>Comparative genome sequencing reveals chemotype-specific gene clusters in the toxigenic black mold Stachybotrys.</title>
        <authorList>
            <person name="Semeiks J."/>
            <person name="Borek D."/>
            <person name="Otwinowski Z."/>
            <person name="Grishin N.V."/>
        </authorList>
    </citation>
    <scope>NUCLEOTIDE SEQUENCE [LARGE SCALE GENOMIC DNA]</scope>
    <source>
        <strain evidence="8">CBS 109288 / IBT 7711</strain>
    </source>
</reference>
<evidence type="ECO:0000313" key="8">
    <source>
        <dbReference type="Proteomes" id="UP000028045"/>
    </source>
</evidence>
<evidence type="ECO:0008006" key="9">
    <source>
        <dbReference type="Google" id="ProtNLM"/>
    </source>
</evidence>
<comment type="subcellular location">
    <subcellularLocation>
        <location evidence="1">Membrane</location>
        <topology evidence="1">Multi-pass membrane protein</topology>
    </subcellularLocation>
</comment>
<evidence type="ECO:0000256" key="1">
    <source>
        <dbReference type="ARBA" id="ARBA00004141"/>
    </source>
</evidence>
<dbReference type="Gene3D" id="1.10.4160.10">
    <property type="entry name" value="Hydantoin permease"/>
    <property type="match status" value="1"/>
</dbReference>
<evidence type="ECO:0000256" key="5">
    <source>
        <dbReference type="ARBA" id="ARBA00023136"/>
    </source>
</evidence>
<dbReference type="Pfam" id="PF02133">
    <property type="entry name" value="Transp_cyt_pur"/>
    <property type="match status" value="1"/>
</dbReference>
<evidence type="ECO:0000313" key="7">
    <source>
        <dbReference type="EMBL" id="KEY73889.1"/>
    </source>
</evidence>
<accession>A0A084B8L0</accession>
<dbReference type="HOGENOM" id="CLU_021555_3_2_1"/>
<gene>
    <name evidence="7" type="ORF">S7711_06097</name>
</gene>
<proteinExistence type="inferred from homology"/>
<feature type="transmembrane region" description="Helical" evidence="6">
    <location>
        <begin position="77"/>
        <end position="101"/>
    </location>
</feature>
<evidence type="ECO:0000256" key="2">
    <source>
        <dbReference type="ARBA" id="ARBA00008974"/>
    </source>
</evidence>